<dbReference type="InterPro" id="IPR047163">
    <property type="entry name" value="ASPP1/2"/>
</dbReference>
<dbReference type="SMART" id="SM00326">
    <property type="entry name" value="SH3"/>
    <property type="match status" value="1"/>
</dbReference>
<feature type="coiled-coil region" evidence="9">
    <location>
        <begin position="171"/>
        <end position="198"/>
    </location>
</feature>
<feature type="region of interest" description="Disordered" evidence="10">
    <location>
        <begin position="508"/>
        <end position="615"/>
    </location>
</feature>
<keyword evidence="4" id="KW-0677">Repeat</keyword>
<evidence type="ECO:0000256" key="9">
    <source>
        <dbReference type="SAM" id="Coils"/>
    </source>
</evidence>
<dbReference type="PANTHER" id="PTHR24131:SF10">
    <property type="entry name" value="ANKYRIN-REPEAT, SH3-DOMAIN, AND PROLINE-RICH-REGION CONTAINING PROTEIN, ISOFORM B"/>
    <property type="match status" value="1"/>
</dbReference>
<reference evidence="12" key="1">
    <citation type="submission" date="2021-01" db="UniProtKB">
        <authorList>
            <consortium name="EnsemblMetazoa"/>
        </authorList>
    </citation>
    <scope>IDENTIFICATION</scope>
</reference>
<dbReference type="InterPro" id="IPR001452">
    <property type="entry name" value="SH3_domain"/>
</dbReference>
<dbReference type="PROSITE" id="PS50002">
    <property type="entry name" value="SH3"/>
    <property type="match status" value="1"/>
</dbReference>
<feature type="coiled-coil region" evidence="9">
    <location>
        <begin position="258"/>
        <end position="285"/>
    </location>
</feature>
<dbReference type="GO" id="GO:0042981">
    <property type="term" value="P:regulation of apoptotic process"/>
    <property type="evidence" value="ECO:0007669"/>
    <property type="project" value="InterPro"/>
</dbReference>
<evidence type="ECO:0000256" key="8">
    <source>
        <dbReference type="PROSITE-ProRule" id="PRU00192"/>
    </source>
</evidence>
<sequence>MMRAPGEVMAENRPSPTLGRRTLSNGSTSSTNDLSPASQRKGINRAQLTLQELQSLAERQREQILYNSQELMEKQQQLMKMHHDYRAKLKAQQENNRSVPKGLKAHENHTTHTSLPQSPMAPHRTNRSRPSKGGVDQDQYAKMLRATYQNMGRIQSKNQMQHNLDVKKFNNTELTHELEKVRAAFAAKQNELADAVKKVDVLTHELEQRKNGENHPSVPTPERINRRKKIQNAKDELYRLQSELIIRNEMNSQQSHQLQLQRDIIQEKKQELKMLNIRMAELGNALRRQHGSGFDPRRSMSYGKQSPGLFNGTYLQDTLSRRKLNNNNSKPPPGQRDVNANIVPSPSKDQQQTERSEAMTSSPSTQHLRNGMVNGGHSSSSKSKSNFEDAPVSGNQVWRTDPKKSLNFDNQPQQKSSPLHSPASSISSLSSLSSASATPDESALSNKPAFPFKEAPPAPPTRTTPVGVLIDHNEPSQEDLAKLRAQNQKIYELQQELKKNTNLSLQSYNDSSLSSSKDDIRFQPYGDASSSCSKEELSSTAQLKSKPPPPTTKPKPPAVSPKPSIAAKPKINTTKPEEIEKTEVQTIRDDTIPDERHVNDHENNTSKTNDANSWSVAPPQIVNVNEPDEFELSFADIDEINDMQTDLWSNSGSSAGSQSSYDSETESYTAAPVPVVISVSPDKMPPPILMKPDKPRKQKRNVILDPFALLLDSALEGEMEMVKRTLMQVPDPSRPNPEGITALHNAVCGNHKEVVRYLVEVACDINAADNNGWTPLHCAAFYNDTELCRYLVESGASVFATTYTDYQTPAHKCSRLDDHYDECFAYLHECKENVGRIDAGLVHALYDYEGQYEDELSFYCGDELTILRRGDNSEKEWWWARDCKGNMGYIPCNLVGNYHRISAAV</sequence>
<keyword evidence="5 7" id="KW-0040">ANK repeat</keyword>
<feature type="region of interest" description="Disordered" evidence="10">
    <location>
        <begin position="1"/>
        <end position="40"/>
    </location>
</feature>
<evidence type="ECO:0000256" key="1">
    <source>
        <dbReference type="ARBA" id="ARBA00004123"/>
    </source>
</evidence>
<keyword evidence="2 8" id="KW-0728">SH3 domain</keyword>
<dbReference type="SUPFAM" id="SSF50044">
    <property type="entry name" value="SH3-domain"/>
    <property type="match status" value="1"/>
</dbReference>
<feature type="repeat" description="ANK" evidence="7">
    <location>
        <begin position="738"/>
        <end position="770"/>
    </location>
</feature>
<dbReference type="PROSITE" id="PS50088">
    <property type="entry name" value="ANK_REPEAT"/>
    <property type="match status" value="2"/>
</dbReference>
<dbReference type="Pfam" id="PF12796">
    <property type="entry name" value="Ank_2"/>
    <property type="match status" value="1"/>
</dbReference>
<dbReference type="AlphaFoldDB" id="A0A7M5UAY6"/>
<dbReference type="Proteomes" id="UP000594262">
    <property type="component" value="Unplaced"/>
</dbReference>
<feature type="compositionally biased region" description="Polar residues" evidence="10">
    <location>
        <begin position="22"/>
        <end position="38"/>
    </location>
</feature>
<dbReference type="SMART" id="SM00248">
    <property type="entry name" value="ANK"/>
    <property type="match status" value="2"/>
</dbReference>
<dbReference type="PROSITE" id="PS50297">
    <property type="entry name" value="ANK_REP_REGION"/>
    <property type="match status" value="2"/>
</dbReference>
<feature type="compositionally biased region" description="Basic and acidic residues" evidence="10">
    <location>
        <begin position="471"/>
        <end position="482"/>
    </location>
</feature>
<dbReference type="GO" id="GO:0005634">
    <property type="term" value="C:nucleus"/>
    <property type="evidence" value="ECO:0007669"/>
    <property type="project" value="UniProtKB-SubCell"/>
</dbReference>
<feature type="compositionally biased region" description="Low complexity" evidence="10">
    <location>
        <begin position="416"/>
        <end position="439"/>
    </location>
</feature>
<keyword evidence="13" id="KW-1185">Reference proteome</keyword>
<evidence type="ECO:0000256" key="2">
    <source>
        <dbReference type="ARBA" id="ARBA00022443"/>
    </source>
</evidence>
<feature type="region of interest" description="Disordered" evidence="10">
    <location>
        <begin position="646"/>
        <end position="666"/>
    </location>
</feature>
<evidence type="ECO:0000256" key="4">
    <source>
        <dbReference type="ARBA" id="ARBA00022737"/>
    </source>
</evidence>
<evidence type="ECO:0000259" key="11">
    <source>
        <dbReference type="PROSITE" id="PS50002"/>
    </source>
</evidence>
<dbReference type="SUPFAM" id="SSF48403">
    <property type="entry name" value="Ankyrin repeat"/>
    <property type="match status" value="1"/>
</dbReference>
<dbReference type="GO" id="GO:0002039">
    <property type="term" value="F:p53 binding"/>
    <property type="evidence" value="ECO:0007669"/>
    <property type="project" value="InterPro"/>
</dbReference>
<feature type="repeat" description="ANK" evidence="7">
    <location>
        <begin position="771"/>
        <end position="803"/>
    </location>
</feature>
<dbReference type="GO" id="GO:0006915">
    <property type="term" value="P:apoptotic process"/>
    <property type="evidence" value="ECO:0007669"/>
    <property type="project" value="UniProtKB-KW"/>
</dbReference>
<keyword evidence="6" id="KW-0539">Nucleus</keyword>
<evidence type="ECO:0000256" key="7">
    <source>
        <dbReference type="PROSITE-ProRule" id="PRU00023"/>
    </source>
</evidence>
<dbReference type="Gene3D" id="1.25.40.20">
    <property type="entry name" value="Ankyrin repeat-containing domain"/>
    <property type="match status" value="1"/>
</dbReference>
<dbReference type="OrthoDB" id="10038642at2759"/>
<evidence type="ECO:0000256" key="6">
    <source>
        <dbReference type="ARBA" id="ARBA00023242"/>
    </source>
</evidence>
<feature type="region of interest" description="Disordered" evidence="10">
    <location>
        <begin position="288"/>
        <end position="483"/>
    </location>
</feature>
<proteinExistence type="predicted"/>
<comment type="subcellular location">
    <subcellularLocation>
        <location evidence="1">Nucleus</location>
    </subcellularLocation>
</comment>
<feature type="compositionally biased region" description="Pro residues" evidence="10">
    <location>
        <begin position="546"/>
        <end position="560"/>
    </location>
</feature>
<dbReference type="RefSeq" id="XP_066917515.1">
    <property type="nucleotide sequence ID" value="XM_067061414.1"/>
</dbReference>
<dbReference type="EnsemblMetazoa" id="CLYHEMT008486.1">
    <property type="protein sequence ID" value="CLYHEMP008486.1"/>
    <property type="gene ID" value="CLYHEMG008486"/>
</dbReference>
<dbReference type="GeneID" id="136804903"/>
<feature type="compositionally biased region" description="Basic and acidic residues" evidence="10">
    <location>
        <begin position="575"/>
        <end position="604"/>
    </location>
</feature>
<evidence type="ECO:0000256" key="3">
    <source>
        <dbReference type="ARBA" id="ARBA00022703"/>
    </source>
</evidence>
<feature type="compositionally biased region" description="Polar residues" evidence="10">
    <location>
        <begin position="358"/>
        <end position="368"/>
    </location>
</feature>
<name>A0A7M5UAY6_9CNID</name>
<dbReference type="PANTHER" id="PTHR24131">
    <property type="entry name" value="APOPTOSIS-STIMULATING OF P53 PROTEIN"/>
    <property type="match status" value="1"/>
</dbReference>
<keyword evidence="9" id="KW-0175">Coiled coil</keyword>
<accession>A0A7M5UAY6</accession>
<evidence type="ECO:0000313" key="12">
    <source>
        <dbReference type="EnsemblMetazoa" id="CLYHEMP008486.1"/>
    </source>
</evidence>
<dbReference type="InterPro" id="IPR002110">
    <property type="entry name" value="Ankyrin_rpt"/>
</dbReference>
<feature type="compositionally biased region" description="Low complexity" evidence="10">
    <location>
        <begin position="649"/>
        <end position="662"/>
    </location>
</feature>
<evidence type="ECO:0000313" key="13">
    <source>
        <dbReference type="Proteomes" id="UP000594262"/>
    </source>
</evidence>
<feature type="domain" description="SH3" evidence="11">
    <location>
        <begin position="837"/>
        <end position="900"/>
    </location>
</feature>
<feature type="compositionally biased region" description="Polar residues" evidence="10">
    <location>
        <begin position="605"/>
        <end position="615"/>
    </location>
</feature>
<dbReference type="Pfam" id="PF00018">
    <property type="entry name" value="SH3_1"/>
    <property type="match status" value="1"/>
</dbReference>
<evidence type="ECO:0000256" key="10">
    <source>
        <dbReference type="SAM" id="MobiDB-lite"/>
    </source>
</evidence>
<dbReference type="InterPro" id="IPR036028">
    <property type="entry name" value="SH3-like_dom_sf"/>
</dbReference>
<evidence type="ECO:0000256" key="5">
    <source>
        <dbReference type="ARBA" id="ARBA00023043"/>
    </source>
</evidence>
<protein>
    <recommendedName>
        <fullName evidence="11">SH3 domain-containing protein</fullName>
    </recommendedName>
</protein>
<feature type="compositionally biased region" description="Low complexity" evidence="10">
    <location>
        <begin position="561"/>
        <end position="571"/>
    </location>
</feature>
<dbReference type="InterPro" id="IPR036770">
    <property type="entry name" value="Ankyrin_rpt-contain_sf"/>
</dbReference>
<keyword evidence="3" id="KW-0053">Apoptosis</keyword>
<organism evidence="12 13">
    <name type="scientific">Clytia hemisphaerica</name>
    <dbReference type="NCBI Taxonomy" id="252671"/>
    <lineage>
        <taxon>Eukaryota</taxon>
        <taxon>Metazoa</taxon>
        <taxon>Cnidaria</taxon>
        <taxon>Hydrozoa</taxon>
        <taxon>Hydroidolina</taxon>
        <taxon>Leptothecata</taxon>
        <taxon>Obeliida</taxon>
        <taxon>Clytiidae</taxon>
        <taxon>Clytia</taxon>
    </lineage>
</organism>
<feature type="region of interest" description="Disordered" evidence="10">
    <location>
        <begin position="107"/>
        <end position="136"/>
    </location>
</feature>